<protein>
    <recommendedName>
        <fullName evidence="3">X8 domain-containing protein</fullName>
    </recommendedName>
</protein>
<evidence type="ECO:0000256" key="1">
    <source>
        <dbReference type="ARBA" id="ARBA00022729"/>
    </source>
</evidence>
<dbReference type="Gene3D" id="1.20.58.1040">
    <property type="match status" value="1"/>
</dbReference>
<reference evidence="4 5" key="1">
    <citation type="submission" date="2020-10" db="EMBL/GenBank/DDBJ databases">
        <title>The Coptis chinensis genome and diversification of protoberbering-type alkaloids.</title>
        <authorList>
            <person name="Wang B."/>
            <person name="Shu S."/>
            <person name="Song C."/>
            <person name="Liu Y."/>
        </authorList>
    </citation>
    <scope>NUCLEOTIDE SEQUENCE [LARGE SCALE GENOMIC DNA]</scope>
    <source>
        <strain evidence="4">HL-2020</strain>
        <tissue evidence="4">Leaf</tissue>
    </source>
</reference>
<dbReference type="OrthoDB" id="1930814at2759"/>
<dbReference type="Pfam" id="PF07983">
    <property type="entry name" value="X8"/>
    <property type="match status" value="1"/>
</dbReference>
<evidence type="ECO:0000259" key="3">
    <source>
        <dbReference type="SMART" id="SM00768"/>
    </source>
</evidence>
<evidence type="ECO:0000256" key="2">
    <source>
        <dbReference type="SAM" id="MobiDB-lite"/>
    </source>
</evidence>
<accession>A0A835MGF2</accession>
<gene>
    <name evidence="4" type="ORF">IFM89_034031</name>
</gene>
<feature type="region of interest" description="Disordered" evidence="2">
    <location>
        <begin position="101"/>
        <end position="145"/>
    </location>
</feature>
<evidence type="ECO:0000313" key="4">
    <source>
        <dbReference type="EMBL" id="KAF9622796.1"/>
    </source>
</evidence>
<name>A0A835MGF2_9MAGN</name>
<dbReference type="PANTHER" id="PTHR31044">
    <property type="entry name" value="BETA-1,3 GLUCANASE"/>
    <property type="match status" value="1"/>
</dbReference>
<dbReference type="PANTHER" id="PTHR31044:SF60">
    <property type="entry name" value="PLASMODESMATA CALLOSE-BINDING PROTEIN 4"/>
    <property type="match status" value="1"/>
</dbReference>
<proteinExistence type="predicted"/>
<organism evidence="4 5">
    <name type="scientific">Coptis chinensis</name>
    <dbReference type="NCBI Taxonomy" id="261450"/>
    <lineage>
        <taxon>Eukaryota</taxon>
        <taxon>Viridiplantae</taxon>
        <taxon>Streptophyta</taxon>
        <taxon>Embryophyta</taxon>
        <taxon>Tracheophyta</taxon>
        <taxon>Spermatophyta</taxon>
        <taxon>Magnoliopsida</taxon>
        <taxon>Ranunculales</taxon>
        <taxon>Ranunculaceae</taxon>
        <taxon>Coptidoideae</taxon>
        <taxon>Coptis</taxon>
    </lineage>
</organism>
<dbReference type="EMBL" id="JADFTS010000002">
    <property type="protein sequence ID" value="KAF9622796.1"/>
    <property type="molecule type" value="Genomic_DNA"/>
</dbReference>
<dbReference type="InterPro" id="IPR012946">
    <property type="entry name" value="X8"/>
</dbReference>
<dbReference type="AlphaFoldDB" id="A0A835MGF2"/>
<keyword evidence="1" id="KW-0732">Signal</keyword>
<comment type="caution">
    <text evidence="4">The sequence shown here is derived from an EMBL/GenBank/DDBJ whole genome shotgun (WGS) entry which is preliminary data.</text>
</comment>
<dbReference type="InterPro" id="IPR044788">
    <property type="entry name" value="X8_dom_prot"/>
</dbReference>
<dbReference type="GO" id="GO:0009506">
    <property type="term" value="C:plasmodesma"/>
    <property type="evidence" value="ECO:0007669"/>
    <property type="project" value="UniProtKB-ARBA"/>
</dbReference>
<keyword evidence="5" id="KW-1185">Reference proteome</keyword>
<feature type="compositionally biased region" description="Low complexity" evidence="2">
    <location>
        <begin position="109"/>
        <end position="124"/>
    </location>
</feature>
<feature type="domain" description="X8" evidence="3">
    <location>
        <begin position="33"/>
        <end position="108"/>
    </location>
</feature>
<dbReference type="Proteomes" id="UP000631114">
    <property type="component" value="Unassembled WGS sequence"/>
</dbReference>
<evidence type="ECO:0000313" key="5">
    <source>
        <dbReference type="Proteomes" id="UP000631114"/>
    </source>
</evidence>
<sequence length="220" mass="22379">MAYASSLDVIGCFSSVADTAILLEAISGHDIFDATSSKRALDYACGAGADCNPVLQSGSCFQPNTVRAHCSYAVNSYFQRKGQGPGTCDFSGAATVTATDPSSGTCTFPSSAGSAGTTPSTGTAPGTGTGTGTTPPGTGTGTELGLGGLEQELELGQEEHVFLHQLELLEEGWVDLEVLNLASQLVPTESLESKPLKGLRVGVIRETLVDGVDVGVASTI</sequence>
<dbReference type="SMART" id="SM00768">
    <property type="entry name" value="X8"/>
    <property type="match status" value="1"/>
</dbReference>